<evidence type="ECO:0000313" key="2">
    <source>
        <dbReference type="EMBL" id="KEZ88556.1"/>
    </source>
</evidence>
<evidence type="ECO:0000256" key="1">
    <source>
        <dbReference type="SAM" id="Phobius"/>
    </source>
</evidence>
<evidence type="ECO:0000313" key="3">
    <source>
        <dbReference type="Proteomes" id="UP000028525"/>
    </source>
</evidence>
<reference evidence="2 3" key="1">
    <citation type="submission" date="2014-07" db="EMBL/GenBank/DDBJ databases">
        <title>Draft genome of Clostridium celerecrescens 152B isolated from sediments associated with methane hydrate from Krishna Godavari basin.</title>
        <authorList>
            <person name="Honkalas V.S."/>
            <person name="Dabir A.P."/>
            <person name="Arora P."/>
            <person name="Dhakephalkar P.K."/>
        </authorList>
    </citation>
    <scope>NUCLEOTIDE SEQUENCE [LARGE SCALE GENOMIC DNA]</scope>
    <source>
        <strain evidence="2 3">152B</strain>
    </source>
</reference>
<keyword evidence="1" id="KW-0812">Transmembrane</keyword>
<feature type="transmembrane region" description="Helical" evidence="1">
    <location>
        <begin position="6"/>
        <end position="28"/>
    </location>
</feature>
<feature type="transmembrane region" description="Helical" evidence="1">
    <location>
        <begin position="40"/>
        <end position="73"/>
    </location>
</feature>
<comment type="caution">
    <text evidence="2">The sequence shown here is derived from an EMBL/GenBank/DDBJ whole genome shotgun (WGS) entry which is preliminary data.</text>
</comment>
<organism evidence="2 3">
    <name type="scientific">Lacrimispora celerecrescens</name>
    <dbReference type="NCBI Taxonomy" id="29354"/>
    <lineage>
        <taxon>Bacteria</taxon>
        <taxon>Bacillati</taxon>
        <taxon>Bacillota</taxon>
        <taxon>Clostridia</taxon>
        <taxon>Lachnospirales</taxon>
        <taxon>Lachnospiraceae</taxon>
        <taxon>Lacrimispora</taxon>
    </lineage>
</organism>
<dbReference type="EMBL" id="JPME01000023">
    <property type="protein sequence ID" value="KEZ88556.1"/>
    <property type="molecule type" value="Genomic_DNA"/>
</dbReference>
<feature type="transmembrane region" description="Helical" evidence="1">
    <location>
        <begin position="112"/>
        <end position="135"/>
    </location>
</feature>
<sequence>MNKTNEVFIFPYLDLLFFSILAAVSEIMSYKMLEFWNSSFYYSFSVVLCLISMIRWGAAGVVVAMIGGIPGILFSPMSLWSGFLFYSLSNAFIGIPMMVYRSRNRDAIAEGHVFLLLYIFLSHCSLSAGKGIAIFLLTGETTGAKDYFWATFFTLMINIIVCSVLQMRKGLICDMRYYFTDMEGEGYGNGRN</sequence>
<name>A0A084JHX2_9FIRM</name>
<dbReference type="AlphaFoldDB" id="A0A084JHX2"/>
<feature type="transmembrane region" description="Helical" evidence="1">
    <location>
        <begin position="147"/>
        <end position="167"/>
    </location>
</feature>
<dbReference type="Proteomes" id="UP000028525">
    <property type="component" value="Unassembled WGS sequence"/>
</dbReference>
<gene>
    <name evidence="2" type="ORF">IO98_17955</name>
</gene>
<keyword evidence="1" id="KW-1133">Transmembrane helix</keyword>
<dbReference type="OrthoDB" id="2038064at2"/>
<keyword evidence="1" id="KW-0472">Membrane</keyword>
<proteinExistence type="predicted"/>
<protein>
    <submittedName>
        <fullName evidence="2">Uncharacterized protein</fullName>
    </submittedName>
</protein>
<keyword evidence="3" id="KW-1185">Reference proteome</keyword>
<feature type="transmembrane region" description="Helical" evidence="1">
    <location>
        <begin position="79"/>
        <end position="100"/>
    </location>
</feature>
<dbReference type="RefSeq" id="WP_038283423.1">
    <property type="nucleotide sequence ID" value="NZ_JPME01000023.1"/>
</dbReference>
<accession>A0A084JHX2</accession>